<feature type="compositionally biased region" description="Basic and acidic residues" evidence="1">
    <location>
        <begin position="64"/>
        <end position="80"/>
    </location>
</feature>
<dbReference type="Proteomes" id="UP000216107">
    <property type="component" value="Unassembled WGS sequence"/>
</dbReference>
<name>A0A272EMJ0_9RHOO</name>
<evidence type="ECO:0000256" key="1">
    <source>
        <dbReference type="SAM" id="MobiDB-lite"/>
    </source>
</evidence>
<evidence type="ECO:0000313" key="2">
    <source>
        <dbReference type="EMBL" id="KAF7597748.1"/>
    </source>
</evidence>
<accession>A0A272EMJ0</accession>
<gene>
    <name evidence="2" type="ORF">BGI27_17110</name>
    <name evidence="3" type="ORF">CGU29_16960</name>
</gene>
<dbReference type="EMBL" id="MDUX01000097">
    <property type="protein sequence ID" value="KAF7597748.1"/>
    <property type="molecule type" value="Genomic_DNA"/>
</dbReference>
<dbReference type="Proteomes" id="UP000623509">
    <property type="component" value="Unassembled WGS sequence"/>
</dbReference>
<sequence length="107" mass="11730">MSQSEFLTQAEFARRQGWARSYVTELKRAGRLVMDADGKRVDLTASLALIRQTASPDKAAVAARHAEERGESRGESRPDDGEQDADPGKPEYQAARARREEANAGLA</sequence>
<proteinExistence type="predicted"/>
<dbReference type="RefSeq" id="WP_095526015.1">
    <property type="nucleotide sequence ID" value="NZ_MDUX01000097.1"/>
</dbReference>
<evidence type="ECO:0000313" key="3">
    <source>
        <dbReference type="EMBL" id="PAS91341.1"/>
    </source>
</evidence>
<feature type="region of interest" description="Disordered" evidence="1">
    <location>
        <begin position="54"/>
        <end position="107"/>
    </location>
</feature>
<reference evidence="2 5" key="1">
    <citation type="submission" date="2016-08" db="EMBL/GenBank/DDBJ databases">
        <title>Candidatus Dactylopiibacterium carminicum genome sequence.</title>
        <authorList>
            <person name="Ramirez-Puebla S.T."/>
            <person name="Ormeno-Orrillo E."/>
            <person name="Vera-Ponce De Leon A."/>
            <person name="Luis L."/>
            <person name="Sanchez-Flores A."/>
            <person name="Monica R."/>
            <person name="Martinez-Romero E."/>
        </authorList>
    </citation>
    <scope>NUCLEOTIDE SEQUENCE [LARGE SCALE GENOMIC DNA]</scope>
    <source>
        <strain evidence="2">END1</strain>
    </source>
</reference>
<protein>
    <submittedName>
        <fullName evidence="3">Uncharacterized protein</fullName>
    </submittedName>
</protein>
<evidence type="ECO:0000313" key="4">
    <source>
        <dbReference type="Proteomes" id="UP000216107"/>
    </source>
</evidence>
<dbReference type="AlphaFoldDB" id="A0A272EMJ0"/>
<reference evidence="3 4" key="2">
    <citation type="submission" date="2017-07" db="EMBL/GenBank/DDBJ databases">
        <title>Candidatus Dactylopiibacterium carminicum, a nitrogen-fixing symbiont of the cochineal insect Dactylopius coccus and Dactylopius opuntiae (Hemiptera: Coccoidea: Dactylopiidae).</title>
        <authorList>
            <person name="Vera A."/>
        </authorList>
    </citation>
    <scope>NUCLEOTIDE SEQUENCE [LARGE SCALE GENOMIC DNA]</scope>
    <source>
        <strain evidence="3 4">NFDCM</strain>
    </source>
</reference>
<dbReference type="OrthoDB" id="9134897at2"/>
<organism evidence="3 4">
    <name type="scientific">Candidatus Dactylopiibacterium carminicum</name>
    <dbReference type="NCBI Taxonomy" id="857335"/>
    <lineage>
        <taxon>Bacteria</taxon>
        <taxon>Pseudomonadati</taxon>
        <taxon>Pseudomonadota</taxon>
        <taxon>Betaproteobacteria</taxon>
        <taxon>Rhodocyclales</taxon>
        <taxon>Rhodocyclaceae</taxon>
        <taxon>Candidatus Dactylopiibacterium</taxon>
    </lineage>
</organism>
<feature type="compositionally biased region" description="Basic and acidic residues" evidence="1">
    <location>
        <begin position="97"/>
        <end position="107"/>
    </location>
</feature>
<evidence type="ECO:0000313" key="5">
    <source>
        <dbReference type="Proteomes" id="UP000623509"/>
    </source>
</evidence>
<keyword evidence="5" id="KW-1185">Reference proteome</keyword>
<comment type="caution">
    <text evidence="3">The sequence shown here is derived from an EMBL/GenBank/DDBJ whole genome shotgun (WGS) entry which is preliminary data.</text>
</comment>
<dbReference type="EMBL" id="NMRN01000098">
    <property type="protein sequence ID" value="PAS91341.1"/>
    <property type="molecule type" value="Genomic_DNA"/>
</dbReference>